<reference evidence="2" key="2">
    <citation type="submission" date="2020-06" db="EMBL/GenBank/DDBJ databases">
        <title>Helianthus annuus Genome sequencing and assembly Release 2.</title>
        <authorList>
            <person name="Gouzy J."/>
            <person name="Langlade N."/>
            <person name="Munos S."/>
        </authorList>
    </citation>
    <scope>NUCLEOTIDE SEQUENCE</scope>
    <source>
        <tissue evidence="2">Leaves</tissue>
    </source>
</reference>
<evidence type="ECO:0000259" key="1">
    <source>
        <dbReference type="Pfam" id="PF20167"/>
    </source>
</evidence>
<evidence type="ECO:0000313" key="3">
    <source>
        <dbReference type="Proteomes" id="UP000215914"/>
    </source>
</evidence>
<name>A0A9K3HXU1_HELAN</name>
<proteinExistence type="predicted"/>
<feature type="domain" description="Putative plant transposon protein" evidence="1">
    <location>
        <begin position="6"/>
        <end position="152"/>
    </location>
</feature>
<evidence type="ECO:0000313" key="2">
    <source>
        <dbReference type="EMBL" id="KAF5786355.1"/>
    </source>
</evidence>
<accession>A0A9K3HXU1</accession>
<sequence>MKLIGMVNGVDVEMSYDSLRRIAKFDSKPANQYIFPRLEDLYFNPQKHPQWQNMLDYLFIPGTTHGKLLRRNLRIEAKLMLVVCTQNVIPRRVNKVEVRFAEVPVLYMLLHGSPLVPFHFLVLNNIWIGRNSGERKIIPHCRLITALLKLYGAIGSEDKGSYKRFKPFDLMNLGPGWEYKESERYHKLKSDGQRRRALKVDARPL</sequence>
<protein>
    <recommendedName>
        <fullName evidence="1">Putative plant transposon protein domain-containing protein</fullName>
    </recommendedName>
</protein>
<dbReference type="EMBL" id="MNCJ02000325">
    <property type="protein sequence ID" value="KAF5786355.1"/>
    <property type="molecule type" value="Genomic_DNA"/>
</dbReference>
<keyword evidence="3" id="KW-1185">Reference proteome</keyword>
<reference evidence="2" key="1">
    <citation type="journal article" date="2017" name="Nature">
        <title>The sunflower genome provides insights into oil metabolism, flowering and Asterid evolution.</title>
        <authorList>
            <person name="Badouin H."/>
            <person name="Gouzy J."/>
            <person name="Grassa C.J."/>
            <person name="Murat F."/>
            <person name="Staton S.E."/>
            <person name="Cottret L."/>
            <person name="Lelandais-Briere C."/>
            <person name="Owens G.L."/>
            <person name="Carrere S."/>
            <person name="Mayjonade B."/>
            <person name="Legrand L."/>
            <person name="Gill N."/>
            <person name="Kane N.C."/>
            <person name="Bowers J.E."/>
            <person name="Hubner S."/>
            <person name="Bellec A."/>
            <person name="Berard A."/>
            <person name="Berges H."/>
            <person name="Blanchet N."/>
            <person name="Boniface M.C."/>
            <person name="Brunel D."/>
            <person name="Catrice O."/>
            <person name="Chaidir N."/>
            <person name="Claudel C."/>
            <person name="Donnadieu C."/>
            <person name="Faraut T."/>
            <person name="Fievet G."/>
            <person name="Helmstetter N."/>
            <person name="King M."/>
            <person name="Knapp S.J."/>
            <person name="Lai Z."/>
            <person name="Le Paslier M.C."/>
            <person name="Lippi Y."/>
            <person name="Lorenzon L."/>
            <person name="Mandel J.R."/>
            <person name="Marage G."/>
            <person name="Marchand G."/>
            <person name="Marquand E."/>
            <person name="Bret-Mestries E."/>
            <person name="Morien E."/>
            <person name="Nambeesan S."/>
            <person name="Nguyen T."/>
            <person name="Pegot-Espagnet P."/>
            <person name="Pouilly N."/>
            <person name="Raftis F."/>
            <person name="Sallet E."/>
            <person name="Schiex T."/>
            <person name="Thomas J."/>
            <person name="Vandecasteele C."/>
            <person name="Vares D."/>
            <person name="Vear F."/>
            <person name="Vautrin S."/>
            <person name="Crespi M."/>
            <person name="Mangin B."/>
            <person name="Burke J.M."/>
            <person name="Salse J."/>
            <person name="Munos S."/>
            <person name="Vincourt P."/>
            <person name="Rieseberg L.H."/>
            <person name="Langlade N.B."/>
        </authorList>
    </citation>
    <scope>NUCLEOTIDE SEQUENCE</scope>
    <source>
        <tissue evidence="2">Leaves</tissue>
    </source>
</reference>
<comment type="caution">
    <text evidence="2">The sequence shown here is derived from an EMBL/GenBank/DDBJ whole genome shotgun (WGS) entry which is preliminary data.</text>
</comment>
<dbReference type="AlphaFoldDB" id="A0A9K3HXU1"/>
<organism evidence="2 3">
    <name type="scientific">Helianthus annuus</name>
    <name type="common">Common sunflower</name>
    <dbReference type="NCBI Taxonomy" id="4232"/>
    <lineage>
        <taxon>Eukaryota</taxon>
        <taxon>Viridiplantae</taxon>
        <taxon>Streptophyta</taxon>
        <taxon>Embryophyta</taxon>
        <taxon>Tracheophyta</taxon>
        <taxon>Spermatophyta</taxon>
        <taxon>Magnoliopsida</taxon>
        <taxon>eudicotyledons</taxon>
        <taxon>Gunneridae</taxon>
        <taxon>Pentapetalae</taxon>
        <taxon>asterids</taxon>
        <taxon>campanulids</taxon>
        <taxon>Asterales</taxon>
        <taxon>Asteraceae</taxon>
        <taxon>Asteroideae</taxon>
        <taxon>Heliantheae alliance</taxon>
        <taxon>Heliantheae</taxon>
        <taxon>Helianthus</taxon>
    </lineage>
</organism>
<dbReference type="Gramene" id="mRNA:HanXRQr2_Chr10g0439931">
    <property type="protein sequence ID" value="CDS:HanXRQr2_Chr10g0439931.1"/>
    <property type="gene ID" value="HanXRQr2_Chr10g0439931"/>
</dbReference>
<gene>
    <name evidence="2" type="ORF">HanXRQr2_Chr10g0439931</name>
</gene>
<dbReference type="Proteomes" id="UP000215914">
    <property type="component" value="Unassembled WGS sequence"/>
</dbReference>
<dbReference type="Pfam" id="PF20167">
    <property type="entry name" value="Transposase_32"/>
    <property type="match status" value="1"/>
</dbReference>
<dbReference type="InterPro" id="IPR046796">
    <property type="entry name" value="Transposase_32_dom"/>
</dbReference>